<keyword evidence="4 13" id="KW-0812">Transmembrane</keyword>
<evidence type="ECO:0000313" key="14">
    <source>
        <dbReference type="Ensembl" id="ENSCVAP00000029723.1"/>
    </source>
</evidence>
<keyword evidence="6" id="KW-0130">Cell adhesion</keyword>
<evidence type="ECO:0000313" key="15">
    <source>
        <dbReference type="Proteomes" id="UP000265020"/>
    </source>
</evidence>
<feature type="region of interest" description="Disordered" evidence="12">
    <location>
        <begin position="1"/>
        <end position="122"/>
    </location>
</feature>
<dbReference type="OMA" id="EMMSWVE"/>
<evidence type="ECO:0000256" key="6">
    <source>
        <dbReference type="ARBA" id="ARBA00022889"/>
    </source>
</evidence>
<evidence type="ECO:0000256" key="8">
    <source>
        <dbReference type="ARBA" id="ARBA00022989"/>
    </source>
</evidence>
<dbReference type="AlphaFoldDB" id="A0A3Q2EBA4"/>
<keyword evidence="5" id="KW-0732">Signal</keyword>
<evidence type="ECO:0000256" key="7">
    <source>
        <dbReference type="ARBA" id="ARBA00022949"/>
    </source>
</evidence>
<evidence type="ECO:0000256" key="10">
    <source>
        <dbReference type="ARBA" id="ARBA00037814"/>
    </source>
</evidence>
<dbReference type="PANTHER" id="PTHR15076">
    <property type="entry name" value="CD99/MIC2 PROTEIN RELATED"/>
    <property type="match status" value="1"/>
</dbReference>
<dbReference type="GO" id="GO:0007155">
    <property type="term" value="P:cell adhesion"/>
    <property type="evidence" value="ECO:0007669"/>
    <property type="project" value="UniProtKB-KW"/>
</dbReference>
<feature type="compositionally biased region" description="Polar residues" evidence="12">
    <location>
        <begin position="40"/>
        <end position="49"/>
    </location>
</feature>
<feature type="compositionally biased region" description="Basic and acidic residues" evidence="12">
    <location>
        <begin position="91"/>
        <end position="112"/>
    </location>
</feature>
<keyword evidence="7" id="KW-0965">Cell junction</keyword>
<dbReference type="GeneTree" id="ENSGT00940000154344"/>
<sequence length="184" mass="19180">AVVSQGDFDLTDALDDGNKPAPTSRPGKGKGISLEDLLNVGSTSRTTTKAPAKVRPKKPQSSPGGDDFNLADALDENQKPGGGFSDTDLEDVSKDKGYKPDKGKGYGQKDDSSQSSYDGNSEMTAEVGTIAGIISAVSVALVGAISSYISYQKKKLCFSLQQSLDLDLNKAEIPGQVAAEPHGK</sequence>
<evidence type="ECO:0000256" key="9">
    <source>
        <dbReference type="ARBA" id="ARBA00023136"/>
    </source>
</evidence>
<dbReference type="STRING" id="28743.ENSCVAP00000029723"/>
<evidence type="ECO:0000256" key="12">
    <source>
        <dbReference type="SAM" id="MobiDB-lite"/>
    </source>
</evidence>
<keyword evidence="8 13" id="KW-1133">Transmembrane helix</keyword>
<name>A0A3Q2EBA4_CYPVA</name>
<comment type="subcellular location">
    <subcellularLocation>
        <location evidence="1">Cell junction</location>
    </subcellularLocation>
    <subcellularLocation>
        <location evidence="10">Cell membrane</location>
        <topology evidence="10">Single-pass type I membrane protein</topology>
        <orientation evidence="10">Extracellular side</orientation>
    </subcellularLocation>
</comment>
<dbReference type="Proteomes" id="UP000265020">
    <property type="component" value="Unassembled WGS sequence"/>
</dbReference>
<keyword evidence="15" id="KW-1185">Reference proteome</keyword>
<proteinExistence type="inferred from homology"/>
<dbReference type="GO" id="GO:0070161">
    <property type="term" value="C:anchoring junction"/>
    <property type="evidence" value="ECO:0007669"/>
    <property type="project" value="UniProtKB-SubCell"/>
</dbReference>
<comment type="similarity">
    <text evidence="2">Belongs to the CD99 family.</text>
</comment>
<evidence type="ECO:0000256" key="1">
    <source>
        <dbReference type="ARBA" id="ARBA00004282"/>
    </source>
</evidence>
<dbReference type="GO" id="GO:0005886">
    <property type="term" value="C:plasma membrane"/>
    <property type="evidence" value="ECO:0007669"/>
    <property type="project" value="UniProtKB-SubCell"/>
</dbReference>
<accession>A0A3Q2EBA4</accession>
<dbReference type="PANTHER" id="PTHR15076:SF12">
    <property type="entry name" value="CD99 ANTIGEN-LIKE PROTEIN 2"/>
    <property type="match status" value="1"/>
</dbReference>
<keyword evidence="3" id="KW-1003">Cell membrane</keyword>
<dbReference type="Pfam" id="PF12301">
    <property type="entry name" value="CD99L2"/>
    <property type="match status" value="1"/>
</dbReference>
<reference evidence="14" key="1">
    <citation type="submission" date="2025-08" db="UniProtKB">
        <authorList>
            <consortium name="Ensembl"/>
        </authorList>
    </citation>
    <scope>IDENTIFICATION</scope>
</reference>
<reference evidence="14" key="2">
    <citation type="submission" date="2025-09" db="UniProtKB">
        <authorList>
            <consortium name="Ensembl"/>
        </authorList>
    </citation>
    <scope>IDENTIFICATION</scope>
</reference>
<evidence type="ECO:0000256" key="5">
    <source>
        <dbReference type="ARBA" id="ARBA00022729"/>
    </source>
</evidence>
<evidence type="ECO:0000256" key="4">
    <source>
        <dbReference type="ARBA" id="ARBA00022692"/>
    </source>
</evidence>
<organism evidence="14 15">
    <name type="scientific">Cyprinodon variegatus</name>
    <name type="common">Sheepshead minnow</name>
    <dbReference type="NCBI Taxonomy" id="28743"/>
    <lineage>
        <taxon>Eukaryota</taxon>
        <taxon>Metazoa</taxon>
        <taxon>Chordata</taxon>
        <taxon>Craniata</taxon>
        <taxon>Vertebrata</taxon>
        <taxon>Euteleostomi</taxon>
        <taxon>Actinopterygii</taxon>
        <taxon>Neopterygii</taxon>
        <taxon>Teleostei</taxon>
        <taxon>Neoteleostei</taxon>
        <taxon>Acanthomorphata</taxon>
        <taxon>Ovalentaria</taxon>
        <taxon>Atherinomorphae</taxon>
        <taxon>Cyprinodontiformes</taxon>
        <taxon>Cyprinodontidae</taxon>
        <taxon>Cyprinodon</taxon>
    </lineage>
</organism>
<keyword evidence="9 13" id="KW-0472">Membrane</keyword>
<evidence type="ECO:0000256" key="3">
    <source>
        <dbReference type="ARBA" id="ARBA00022475"/>
    </source>
</evidence>
<protein>
    <recommendedName>
        <fullName evidence="11">CD99 antigen-like protein 2</fullName>
    </recommendedName>
</protein>
<feature type="transmembrane region" description="Helical" evidence="13">
    <location>
        <begin position="130"/>
        <end position="151"/>
    </location>
</feature>
<dbReference type="InterPro" id="IPR022078">
    <property type="entry name" value="CD99L2"/>
</dbReference>
<feature type="compositionally biased region" description="Polar residues" evidence="12">
    <location>
        <begin position="113"/>
        <end position="122"/>
    </location>
</feature>
<evidence type="ECO:0000256" key="13">
    <source>
        <dbReference type="SAM" id="Phobius"/>
    </source>
</evidence>
<evidence type="ECO:0000256" key="2">
    <source>
        <dbReference type="ARBA" id="ARBA00008763"/>
    </source>
</evidence>
<dbReference type="Ensembl" id="ENSCVAT00000022968.1">
    <property type="protein sequence ID" value="ENSCVAP00000029723.1"/>
    <property type="gene ID" value="ENSCVAG00000000751.1"/>
</dbReference>
<evidence type="ECO:0000256" key="11">
    <source>
        <dbReference type="ARBA" id="ARBA00040427"/>
    </source>
</evidence>